<dbReference type="PANTHER" id="PTHR47718:SF17">
    <property type="entry name" value="PROTEIN FAR1-RELATED SEQUENCE 5-LIKE"/>
    <property type="match status" value="1"/>
</dbReference>
<evidence type="ECO:0000313" key="3">
    <source>
        <dbReference type="Proteomes" id="UP001152523"/>
    </source>
</evidence>
<protein>
    <recommendedName>
        <fullName evidence="4">Protein FAR1-RELATED SEQUENCE</fullName>
    </recommendedName>
</protein>
<organism evidence="2 3">
    <name type="scientific">Cuscuta epithymum</name>
    <dbReference type="NCBI Taxonomy" id="186058"/>
    <lineage>
        <taxon>Eukaryota</taxon>
        <taxon>Viridiplantae</taxon>
        <taxon>Streptophyta</taxon>
        <taxon>Embryophyta</taxon>
        <taxon>Tracheophyta</taxon>
        <taxon>Spermatophyta</taxon>
        <taxon>Magnoliopsida</taxon>
        <taxon>eudicotyledons</taxon>
        <taxon>Gunneridae</taxon>
        <taxon>Pentapetalae</taxon>
        <taxon>asterids</taxon>
        <taxon>lamiids</taxon>
        <taxon>Solanales</taxon>
        <taxon>Convolvulaceae</taxon>
        <taxon>Cuscuteae</taxon>
        <taxon>Cuscuta</taxon>
        <taxon>Cuscuta subgen. Cuscuta</taxon>
    </lineage>
</organism>
<evidence type="ECO:0000256" key="1">
    <source>
        <dbReference type="SAM" id="MobiDB-lite"/>
    </source>
</evidence>
<sequence length="214" mass="24162">MFSEVGIFCRHILRIYNVYCVKCIPQVYILSRWTKAAILPNVNLSLTHGTDNMFGKILEDSVWRVQMTRKFNSVLGVSAGFPEARRVCEQGYDSIKQFLDIQRNSSVLDESASRTILDPPRSRPKGQRNTRKRSIVEKQCKIVKARRSKSQNVASNSKAVAQSVVQDTVNFMVPQGYVLAHPVGGMTSLLHVPRSPPVFAPYFMQSNAVNQMQN</sequence>
<feature type="region of interest" description="Disordered" evidence="1">
    <location>
        <begin position="110"/>
        <end position="134"/>
    </location>
</feature>
<reference evidence="2" key="1">
    <citation type="submission" date="2022-07" db="EMBL/GenBank/DDBJ databases">
        <authorList>
            <person name="Macas J."/>
            <person name="Novak P."/>
            <person name="Neumann P."/>
        </authorList>
    </citation>
    <scope>NUCLEOTIDE SEQUENCE</scope>
</reference>
<gene>
    <name evidence="2" type="ORF">CEPIT_LOCUS16920</name>
</gene>
<name>A0AAV0DSW8_9ASTE</name>
<accession>A0AAV0DSW8</accession>
<evidence type="ECO:0008006" key="4">
    <source>
        <dbReference type="Google" id="ProtNLM"/>
    </source>
</evidence>
<keyword evidence="3" id="KW-1185">Reference proteome</keyword>
<dbReference type="EMBL" id="CAMAPF010000128">
    <property type="protein sequence ID" value="CAH9104818.1"/>
    <property type="molecule type" value="Genomic_DNA"/>
</dbReference>
<evidence type="ECO:0000313" key="2">
    <source>
        <dbReference type="EMBL" id="CAH9104818.1"/>
    </source>
</evidence>
<proteinExistence type="predicted"/>
<comment type="caution">
    <text evidence="2">The sequence shown here is derived from an EMBL/GenBank/DDBJ whole genome shotgun (WGS) entry which is preliminary data.</text>
</comment>
<feature type="compositionally biased region" description="Basic residues" evidence="1">
    <location>
        <begin position="122"/>
        <end position="133"/>
    </location>
</feature>
<dbReference type="PANTHER" id="PTHR47718">
    <property type="entry name" value="OS01G0519700 PROTEIN"/>
    <property type="match status" value="1"/>
</dbReference>
<dbReference type="Proteomes" id="UP001152523">
    <property type="component" value="Unassembled WGS sequence"/>
</dbReference>
<dbReference type="AlphaFoldDB" id="A0AAV0DSW8"/>